<dbReference type="CDD" id="cd00077">
    <property type="entry name" value="HDc"/>
    <property type="match status" value="1"/>
</dbReference>
<dbReference type="GO" id="GO:0006203">
    <property type="term" value="P:dGTP catabolic process"/>
    <property type="evidence" value="ECO:0007669"/>
    <property type="project" value="TreeGrafter"/>
</dbReference>
<dbReference type="Proteomes" id="UP000186400">
    <property type="component" value="Unassembled WGS sequence"/>
</dbReference>
<dbReference type="AlphaFoldDB" id="A0A1N6NEA3"/>
<dbReference type="Gene3D" id="1.10.3210.10">
    <property type="entry name" value="Hypothetical protein af1432"/>
    <property type="match status" value="1"/>
</dbReference>
<dbReference type="InterPro" id="IPR050135">
    <property type="entry name" value="dGTPase-like"/>
</dbReference>
<dbReference type="OrthoDB" id="9803619at2"/>
<dbReference type="Pfam" id="PF19276">
    <property type="entry name" value="HD_assoc_2"/>
    <property type="match status" value="1"/>
</dbReference>
<gene>
    <name evidence="2" type="ORF">SAMN05920897_101213</name>
</gene>
<protein>
    <submittedName>
        <fullName evidence="2">HD superfamily phosphohydrolase</fullName>
    </submittedName>
</protein>
<feature type="domain" description="HD/PDEase" evidence="1">
    <location>
        <begin position="61"/>
        <end position="170"/>
    </location>
</feature>
<organism evidence="2 3">
    <name type="scientific">Alkalispirochaeta americana</name>
    <dbReference type="NCBI Taxonomy" id="159291"/>
    <lineage>
        <taxon>Bacteria</taxon>
        <taxon>Pseudomonadati</taxon>
        <taxon>Spirochaetota</taxon>
        <taxon>Spirochaetia</taxon>
        <taxon>Spirochaetales</taxon>
        <taxon>Spirochaetaceae</taxon>
        <taxon>Alkalispirochaeta</taxon>
    </lineage>
</organism>
<dbReference type="Pfam" id="PF01966">
    <property type="entry name" value="HD"/>
    <property type="match status" value="1"/>
</dbReference>
<dbReference type="PANTHER" id="PTHR11373">
    <property type="entry name" value="DEOXYNUCLEOSIDE TRIPHOSPHATE TRIPHOSPHOHYDROLASE"/>
    <property type="match status" value="1"/>
</dbReference>
<dbReference type="GO" id="GO:0008832">
    <property type="term" value="F:dGTPase activity"/>
    <property type="evidence" value="ECO:0007669"/>
    <property type="project" value="TreeGrafter"/>
</dbReference>
<dbReference type="STRING" id="159291.SAMN05920897_101213"/>
<keyword evidence="2" id="KW-0378">Hydrolase</keyword>
<name>A0A1N6NEA3_9SPIO</name>
<evidence type="ECO:0000313" key="2">
    <source>
        <dbReference type="EMBL" id="SIP90409.1"/>
    </source>
</evidence>
<accession>A0A1N6NEA3</accession>
<dbReference type="InterPro" id="IPR003607">
    <property type="entry name" value="HD/PDEase_dom"/>
</dbReference>
<dbReference type="EMBL" id="FTMS01000001">
    <property type="protein sequence ID" value="SIP90409.1"/>
    <property type="molecule type" value="Genomic_DNA"/>
</dbReference>
<evidence type="ECO:0000259" key="1">
    <source>
        <dbReference type="SMART" id="SM00471"/>
    </source>
</evidence>
<keyword evidence="3" id="KW-1185">Reference proteome</keyword>
<dbReference type="SMART" id="SM00471">
    <property type="entry name" value="HDc"/>
    <property type="match status" value="1"/>
</dbReference>
<proteinExistence type="predicted"/>
<sequence length="426" mass="47965">MTGQQETLRYLDEGFTEPVRDPLWGHIHLTPALLSLVDTDAFQQLSRIRQLGPTYLVYPGATHTRLNHSLGVLHLARRLLQHLLRHPETPELSLEGVRSFLAAALLHDLGHFPYTHSFKSLPLREHEELTGLLVQSGEMARKLRHNLEVSPERVAAIVDTSLPAGDDREIPFYRSLLSGSLDPDKLDYLNRDAFFCGVPYGIQDVDFALTRIVPAGDGRIGVDQAGVAAVETVLFSKYLMYRAVYWHRTVRVATAMIKNAVYRALQEGVIAPEELYGLDDELLLSRLGGKAFPPFELIRRVGRRNLLKPLAEVPFSADIPGHRLLEDNHHRQGLEEQIARDLRARGHRSLQDHQVLLDLPDAISFEADLPVRSREVSSFSEESVFSPSVVARFTATLRKVRLIAPPETASSMGDPLQYLQEVLRDR</sequence>
<dbReference type="InterPro" id="IPR045509">
    <property type="entry name" value="HD_assoc_2"/>
</dbReference>
<evidence type="ECO:0000313" key="3">
    <source>
        <dbReference type="Proteomes" id="UP000186400"/>
    </source>
</evidence>
<dbReference type="SUPFAM" id="SSF109604">
    <property type="entry name" value="HD-domain/PDEase-like"/>
    <property type="match status" value="1"/>
</dbReference>
<dbReference type="RefSeq" id="WP_076487435.1">
    <property type="nucleotide sequence ID" value="NZ_FTMS01000001.1"/>
</dbReference>
<dbReference type="PANTHER" id="PTHR11373:SF4">
    <property type="entry name" value="DEOXYNUCLEOSIDE TRIPHOSPHATE TRIPHOSPHOHYDROLASE SAMHD1"/>
    <property type="match status" value="1"/>
</dbReference>
<reference evidence="2 3" key="1">
    <citation type="submission" date="2017-01" db="EMBL/GenBank/DDBJ databases">
        <authorList>
            <person name="Mah S.A."/>
            <person name="Swanson W.J."/>
            <person name="Moy G.W."/>
            <person name="Vacquier V.D."/>
        </authorList>
    </citation>
    <scope>NUCLEOTIDE SEQUENCE [LARGE SCALE GENOMIC DNA]</scope>
    <source>
        <strain evidence="2 3">ASpG1</strain>
    </source>
</reference>
<dbReference type="InterPro" id="IPR006674">
    <property type="entry name" value="HD_domain"/>
</dbReference>